<proteinExistence type="predicted"/>
<feature type="compositionally biased region" description="Basic and acidic residues" evidence="1">
    <location>
        <begin position="1"/>
        <end position="16"/>
    </location>
</feature>
<dbReference type="Proteomes" id="UP000335636">
    <property type="component" value="Unassembled WGS sequence"/>
</dbReference>
<evidence type="ECO:0000313" key="3">
    <source>
        <dbReference type="Proteomes" id="UP000335636"/>
    </source>
</evidence>
<accession>A0A5E4C519</accession>
<evidence type="ECO:0000313" key="2">
    <source>
        <dbReference type="EMBL" id="VTJ76746.1"/>
    </source>
</evidence>
<gene>
    <name evidence="2" type="ORF">MONAX_5E006374</name>
</gene>
<feature type="region of interest" description="Disordered" evidence="1">
    <location>
        <begin position="1"/>
        <end position="26"/>
    </location>
</feature>
<feature type="non-terminal residue" evidence="2">
    <location>
        <position position="55"/>
    </location>
</feature>
<reference evidence="2" key="1">
    <citation type="submission" date="2019-04" db="EMBL/GenBank/DDBJ databases">
        <authorList>
            <person name="Alioto T."/>
            <person name="Alioto T."/>
        </authorList>
    </citation>
    <scope>NUCLEOTIDE SEQUENCE [LARGE SCALE GENOMIC DNA]</scope>
</reference>
<sequence length="55" mass="6280">ITDTQSWERDNARAQPEECSPSALQRAAWGISETESDLTYGEVEQRLDLLQEQLN</sequence>
<keyword evidence="3" id="KW-1185">Reference proteome</keyword>
<dbReference type="EMBL" id="CABDUW010000917">
    <property type="protein sequence ID" value="VTJ76746.1"/>
    <property type="molecule type" value="Genomic_DNA"/>
</dbReference>
<dbReference type="AlphaFoldDB" id="A0A5E4C519"/>
<protein>
    <submittedName>
        <fullName evidence="2">Uncharacterized protein</fullName>
    </submittedName>
</protein>
<comment type="caution">
    <text evidence="2">The sequence shown here is derived from an EMBL/GenBank/DDBJ whole genome shotgun (WGS) entry which is preliminary data.</text>
</comment>
<name>A0A5E4C519_MARMO</name>
<feature type="non-terminal residue" evidence="2">
    <location>
        <position position="1"/>
    </location>
</feature>
<organism evidence="2 3">
    <name type="scientific">Marmota monax</name>
    <name type="common">Woodchuck</name>
    <dbReference type="NCBI Taxonomy" id="9995"/>
    <lineage>
        <taxon>Eukaryota</taxon>
        <taxon>Metazoa</taxon>
        <taxon>Chordata</taxon>
        <taxon>Craniata</taxon>
        <taxon>Vertebrata</taxon>
        <taxon>Euteleostomi</taxon>
        <taxon>Mammalia</taxon>
        <taxon>Eutheria</taxon>
        <taxon>Euarchontoglires</taxon>
        <taxon>Glires</taxon>
        <taxon>Rodentia</taxon>
        <taxon>Sciuromorpha</taxon>
        <taxon>Sciuridae</taxon>
        <taxon>Xerinae</taxon>
        <taxon>Marmotini</taxon>
        <taxon>Marmota</taxon>
    </lineage>
</organism>
<evidence type="ECO:0000256" key="1">
    <source>
        <dbReference type="SAM" id="MobiDB-lite"/>
    </source>
</evidence>